<dbReference type="InterPro" id="IPR006683">
    <property type="entry name" value="Thioestr_dom"/>
</dbReference>
<comment type="catalytic activity">
    <reaction evidence="22">
        <text>dodecanoyl-CoA + H2O = dodecanoate + CoA + H(+)</text>
        <dbReference type="Rhea" id="RHEA:30135"/>
        <dbReference type="ChEBI" id="CHEBI:15377"/>
        <dbReference type="ChEBI" id="CHEBI:15378"/>
        <dbReference type="ChEBI" id="CHEBI:18262"/>
        <dbReference type="ChEBI" id="CHEBI:57287"/>
        <dbReference type="ChEBI" id="CHEBI:57375"/>
    </reaction>
    <physiologicalReaction direction="left-to-right" evidence="22">
        <dbReference type="Rhea" id="RHEA:30136"/>
    </physiologicalReaction>
</comment>
<evidence type="ECO:0000256" key="17">
    <source>
        <dbReference type="ARBA" id="ARBA00040123"/>
    </source>
</evidence>
<evidence type="ECO:0000256" key="20">
    <source>
        <dbReference type="ARBA" id="ARBA00047734"/>
    </source>
</evidence>
<comment type="catalytic activity">
    <reaction evidence="13">
        <text>(5Z,8Z,11Z,14Z)-eicosatetraenoyl-CoA + H2O = (5Z,8Z,11Z,14Z)-eicosatetraenoate + CoA + H(+)</text>
        <dbReference type="Rhea" id="RHEA:40151"/>
        <dbReference type="ChEBI" id="CHEBI:15377"/>
        <dbReference type="ChEBI" id="CHEBI:15378"/>
        <dbReference type="ChEBI" id="CHEBI:32395"/>
        <dbReference type="ChEBI" id="CHEBI:57287"/>
        <dbReference type="ChEBI" id="CHEBI:57368"/>
    </reaction>
    <physiologicalReaction direction="left-to-right" evidence="13">
        <dbReference type="Rhea" id="RHEA:40152"/>
    </physiologicalReaction>
</comment>
<evidence type="ECO:0000313" key="26">
    <source>
        <dbReference type="Proteomes" id="UP000669179"/>
    </source>
</evidence>
<evidence type="ECO:0000259" key="24">
    <source>
        <dbReference type="Pfam" id="PF03061"/>
    </source>
</evidence>
<evidence type="ECO:0000256" key="3">
    <source>
        <dbReference type="ARBA" id="ARBA00004632"/>
    </source>
</evidence>
<comment type="catalytic activity">
    <reaction evidence="19">
        <text>octanoyl-CoA + H2O = octanoate + CoA + H(+)</text>
        <dbReference type="Rhea" id="RHEA:30143"/>
        <dbReference type="ChEBI" id="CHEBI:15377"/>
        <dbReference type="ChEBI" id="CHEBI:15378"/>
        <dbReference type="ChEBI" id="CHEBI:25646"/>
        <dbReference type="ChEBI" id="CHEBI:57287"/>
        <dbReference type="ChEBI" id="CHEBI:57386"/>
    </reaction>
    <physiologicalReaction direction="left-to-right" evidence="19">
        <dbReference type="Rhea" id="RHEA:30144"/>
    </physiologicalReaction>
</comment>
<comment type="catalytic activity">
    <reaction evidence="21">
        <text>decanoyl-CoA + H2O = decanoate + CoA + H(+)</text>
        <dbReference type="Rhea" id="RHEA:40059"/>
        <dbReference type="ChEBI" id="CHEBI:15377"/>
        <dbReference type="ChEBI" id="CHEBI:15378"/>
        <dbReference type="ChEBI" id="CHEBI:27689"/>
        <dbReference type="ChEBI" id="CHEBI:57287"/>
        <dbReference type="ChEBI" id="CHEBI:61430"/>
    </reaction>
    <physiologicalReaction direction="left-to-right" evidence="21">
        <dbReference type="Rhea" id="RHEA:40060"/>
    </physiologicalReaction>
</comment>
<evidence type="ECO:0000256" key="23">
    <source>
        <dbReference type="ARBA" id="ARBA00048180"/>
    </source>
</evidence>
<feature type="domain" description="Thioesterase" evidence="24">
    <location>
        <begin position="130"/>
        <end position="200"/>
    </location>
</feature>
<accession>A0A939T8D5</accession>
<keyword evidence="4" id="KW-1003">Cell membrane</keyword>
<evidence type="ECO:0000256" key="10">
    <source>
        <dbReference type="ARBA" id="ARBA00023098"/>
    </source>
</evidence>
<keyword evidence="12" id="KW-0966">Cell projection</keyword>
<evidence type="ECO:0000256" key="13">
    <source>
        <dbReference type="ARBA" id="ARBA00035852"/>
    </source>
</evidence>
<dbReference type="InterPro" id="IPR052365">
    <property type="entry name" value="THEM4/THEM5_acyl-CoA_thioest"/>
</dbReference>
<keyword evidence="7" id="KW-0378">Hydrolase</keyword>
<dbReference type="RefSeq" id="WP_208254375.1">
    <property type="nucleotide sequence ID" value="NZ_JAGEOJ010000002.1"/>
</dbReference>
<keyword evidence="26" id="KW-1185">Reference proteome</keyword>
<evidence type="ECO:0000256" key="19">
    <source>
        <dbReference type="ARBA" id="ARBA00047588"/>
    </source>
</evidence>
<evidence type="ECO:0000256" key="9">
    <source>
        <dbReference type="ARBA" id="ARBA00022946"/>
    </source>
</evidence>
<dbReference type="Gene3D" id="3.10.129.10">
    <property type="entry name" value="Hotdog Thioesterase"/>
    <property type="match status" value="1"/>
</dbReference>
<gene>
    <name evidence="25" type="ORF">J4573_06835</name>
</gene>
<proteinExistence type="inferred from homology"/>
<evidence type="ECO:0000256" key="11">
    <source>
        <dbReference type="ARBA" id="ARBA00023136"/>
    </source>
</evidence>
<dbReference type="CDD" id="cd03443">
    <property type="entry name" value="PaaI_thioesterase"/>
    <property type="match status" value="1"/>
</dbReference>
<dbReference type="PANTHER" id="PTHR12418">
    <property type="entry name" value="ACYL-COENZYME A THIOESTERASE THEM4"/>
    <property type="match status" value="1"/>
</dbReference>
<keyword evidence="9" id="KW-0809">Transit peptide</keyword>
<keyword evidence="10" id="KW-0443">Lipid metabolism</keyword>
<keyword evidence="6" id="KW-0053">Apoptosis</keyword>
<keyword evidence="8" id="KW-0276">Fatty acid metabolism</keyword>
<dbReference type="SUPFAM" id="SSF54637">
    <property type="entry name" value="Thioesterase/thiol ester dehydrase-isomerase"/>
    <property type="match status" value="1"/>
</dbReference>
<evidence type="ECO:0000256" key="16">
    <source>
        <dbReference type="ARBA" id="ARBA00038848"/>
    </source>
</evidence>
<evidence type="ECO:0000256" key="21">
    <source>
        <dbReference type="ARBA" id="ARBA00047969"/>
    </source>
</evidence>
<dbReference type="GO" id="GO:0006631">
    <property type="term" value="P:fatty acid metabolic process"/>
    <property type="evidence" value="ECO:0007669"/>
    <property type="project" value="UniProtKB-KW"/>
</dbReference>
<evidence type="ECO:0000256" key="4">
    <source>
        <dbReference type="ARBA" id="ARBA00022475"/>
    </source>
</evidence>
<keyword evidence="11" id="KW-0472">Membrane</keyword>
<sequence length="214" mass="22531">MTGAGAAMRRVLEARAGVAPLGEAEVDVLAELAERVRELNEAVVFTGVDVDEIAAVRDEVAALTARLSVVRREHPPLAEARIGGMTRQLASPVSGVVNPIAPPVHIQTLPDGTARAEFQIGPIYEGPPSFVHGGVSAMILDQVLGMAASANGTPGMTATLELRYRRPTPHGVPLVAEGKVTRSEGRRTFADARILGPDGQVTVEATAMFVMPMR</sequence>
<evidence type="ECO:0000256" key="5">
    <source>
        <dbReference type="ARBA" id="ARBA00022490"/>
    </source>
</evidence>
<comment type="catalytic activity">
    <reaction evidence="23">
        <text>tetradecanoyl-CoA + H2O = tetradecanoate + CoA + H(+)</text>
        <dbReference type="Rhea" id="RHEA:40119"/>
        <dbReference type="ChEBI" id="CHEBI:15377"/>
        <dbReference type="ChEBI" id="CHEBI:15378"/>
        <dbReference type="ChEBI" id="CHEBI:30807"/>
        <dbReference type="ChEBI" id="CHEBI:57287"/>
        <dbReference type="ChEBI" id="CHEBI:57385"/>
    </reaction>
    <physiologicalReaction direction="left-to-right" evidence="23">
        <dbReference type="Rhea" id="RHEA:40120"/>
    </physiologicalReaction>
</comment>
<dbReference type="GO" id="GO:0005737">
    <property type="term" value="C:cytoplasm"/>
    <property type="evidence" value="ECO:0007669"/>
    <property type="project" value="UniProtKB-SubCell"/>
</dbReference>
<dbReference type="EMBL" id="JAGEOJ010000002">
    <property type="protein sequence ID" value="MBO2446800.1"/>
    <property type="molecule type" value="Genomic_DNA"/>
</dbReference>
<reference evidence="25" key="1">
    <citation type="submission" date="2021-03" db="EMBL/GenBank/DDBJ databases">
        <authorList>
            <person name="Kanchanasin P."/>
            <person name="Saeng-In P."/>
            <person name="Phongsopitanun W."/>
            <person name="Yuki M."/>
            <person name="Kudo T."/>
            <person name="Ohkuma M."/>
            <person name="Tanasupawat S."/>
        </authorList>
    </citation>
    <scope>NUCLEOTIDE SEQUENCE</scope>
    <source>
        <strain evidence="25">GKU 128</strain>
    </source>
</reference>
<name>A0A939T8D5_9ACTN</name>
<evidence type="ECO:0000256" key="1">
    <source>
        <dbReference type="ARBA" id="ARBA00004170"/>
    </source>
</evidence>
<dbReference type="EC" id="3.1.2.2" evidence="16"/>
<comment type="caution">
    <text evidence="25">The sequence shown here is derived from an EMBL/GenBank/DDBJ whole genome shotgun (WGS) entry which is preliminary data.</text>
</comment>
<keyword evidence="5" id="KW-0963">Cytoplasm</keyword>
<comment type="catalytic activity">
    <reaction evidence="20">
        <text>hexadecanoyl-CoA + H2O = hexadecanoate + CoA + H(+)</text>
        <dbReference type="Rhea" id="RHEA:16645"/>
        <dbReference type="ChEBI" id="CHEBI:7896"/>
        <dbReference type="ChEBI" id="CHEBI:15377"/>
        <dbReference type="ChEBI" id="CHEBI:15378"/>
        <dbReference type="ChEBI" id="CHEBI:57287"/>
        <dbReference type="ChEBI" id="CHEBI:57379"/>
        <dbReference type="EC" id="3.1.2.2"/>
    </reaction>
    <physiologicalReaction direction="left-to-right" evidence="20">
        <dbReference type="Rhea" id="RHEA:16646"/>
    </physiologicalReaction>
</comment>
<dbReference type="GO" id="GO:0016020">
    <property type="term" value="C:membrane"/>
    <property type="evidence" value="ECO:0007669"/>
    <property type="project" value="UniProtKB-SubCell"/>
</dbReference>
<evidence type="ECO:0000313" key="25">
    <source>
        <dbReference type="EMBL" id="MBO2446800.1"/>
    </source>
</evidence>
<dbReference type="AlphaFoldDB" id="A0A939T8D5"/>
<protein>
    <recommendedName>
        <fullName evidence="17">Acyl-coenzyme A thioesterase THEM4</fullName>
        <ecNumber evidence="16">3.1.2.2</ecNumber>
    </recommendedName>
    <alternativeName>
        <fullName evidence="18">Thioesterase superfamily member 4</fullName>
    </alternativeName>
</protein>
<dbReference type="GO" id="GO:0016787">
    <property type="term" value="F:hydrolase activity"/>
    <property type="evidence" value="ECO:0007669"/>
    <property type="project" value="UniProtKB-KW"/>
</dbReference>
<comment type="catalytic activity">
    <reaction evidence="14">
        <text>(9Z)-octadecenoyl-CoA + H2O = (9Z)-octadecenoate + CoA + H(+)</text>
        <dbReference type="Rhea" id="RHEA:40139"/>
        <dbReference type="ChEBI" id="CHEBI:15377"/>
        <dbReference type="ChEBI" id="CHEBI:15378"/>
        <dbReference type="ChEBI" id="CHEBI:30823"/>
        <dbReference type="ChEBI" id="CHEBI:57287"/>
        <dbReference type="ChEBI" id="CHEBI:57387"/>
    </reaction>
    <physiologicalReaction direction="left-to-right" evidence="14">
        <dbReference type="Rhea" id="RHEA:40140"/>
    </physiologicalReaction>
</comment>
<evidence type="ECO:0000256" key="12">
    <source>
        <dbReference type="ARBA" id="ARBA00023273"/>
    </source>
</evidence>
<evidence type="ECO:0000256" key="22">
    <source>
        <dbReference type="ARBA" id="ARBA00048074"/>
    </source>
</evidence>
<evidence type="ECO:0000256" key="18">
    <source>
        <dbReference type="ARBA" id="ARBA00043210"/>
    </source>
</evidence>
<organism evidence="25 26">
    <name type="scientific">Actinomadura barringtoniae</name>
    <dbReference type="NCBI Taxonomy" id="1427535"/>
    <lineage>
        <taxon>Bacteria</taxon>
        <taxon>Bacillati</taxon>
        <taxon>Actinomycetota</taxon>
        <taxon>Actinomycetes</taxon>
        <taxon>Streptosporangiales</taxon>
        <taxon>Thermomonosporaceae</taxon>
        <taxon>Actinomadura</taxon>
    </lineage>
</organism>
<evidence type="ECO:0000256" key="8">
    <source>
        <dbReference type="ARBA" id="ARBA00022832"/>
    </source>
</evidence>
<comment type="similarity">
    <text evidence="15">Belongs to the THEM4/THEM5 thioesterase family.</text>
</comment>
<evidence type="ECO:0000256" key="7">
    <source>
        <dbReference type="ARBA" id="ARBA00022801"/>
    </source>
</evidence>
<evidence type="ECO:0000256" key="6">
    <source>
        <dbReference type="ARBA" id="ARBA00022703"/>
    </source>
</evidence>
<evidence type="ECO:0000256" key="15">
    <source>
        <dbReference type="ARBA" id="ARBA00038456"/>
    </source>
</evidence>
<dbReference type="Proteomes" id="UP000669179">
    <property type="component" value="Unassembled WGS sequence"/>
</dbReference>
<evidence type="ECO:0000256" key="2">
    <source>
        <dbReference type="ARBA" id="ARBA00004496"/>
    </source>
</evidence>
<dbReference type="InterPro" id="IPR029069">
    <property type="entry name" value="HotDog_dom_sf"/>
</dbReference>
<comment type="subcellular location">
    <subcellularLocation>
        <location evidence="3">Cell projection</location>
        <location evidence="3">Ruffle membrane</location>
    </subcellularLocation>
    <subcellularLocation>
        <location evidence="2">Cytoplasm</location>
    </subcellularLocation>
    <subcellularLocation>
        <location evidence="1">Membrane</location>
        <topology evidence="1">Peripheral membrane protein</topology>
    </subcellularLocation>
</comment>
<evidence type="ECO:0000256" key="14">
    <source>
        <dbReference type="ARBA" id="ARBA00037002"/>
    </source>
</evidence>
<dbReference type="Pfam" id="PF03061">
    <property type="entry name" value="4HBT"/>
    <property type="match status" value="1"/>
</dbReference>
<dbReference type="PANTHER" id="PTHR12418:SF19">
    <property type="entry name" value="ACYL-COENZYME A THIOESTERASE THEM4"/>
    <property type="match status" value="1"/>
</dbReference>